<dbReference type="Gene3D" id="1.10.8.50">
    <property type="match status" value="1"/>
</dbReference>
<comment type="similarity">
    <text evidence="2">Belongs to the universal ribosomal protein uS13 family.</text>
</comment>
<dbReference type="Proteomes" id="UP000078348">
    <property type="component" value="Unassembled WGS sequence"/>
</dbReference>
<evidence type="ECO:0000256" key="5">
    <source>
        <dbReference type="ARBA" id="ARBA00022980"/>
    </source>
</evidence>
<accession>A0A196S7H2</accession>
<sequence>MPRVKAVELRQKNRDELLAEIENYKKELAQLRVAQVTGGAPAKLAQIKVVRKNIARALTVLSQQKRAALKEHYAKAKYLPTDLRTKTTRAMRRALTEEQAAKKTLRQQKKERAFPSLVNQGEFQHILRVLNTNIDGKQKIVYALTSIKGIGRRFATAVCKKAEVDIRKRAGELSNEEIDKLVAVISNPLQYNIPQWFLNRQKDVETGKFKQIVSNNLQANLREDLNRLKKMRANRGLRHYWNLKVRGQHTKTTGRFGKSVGVSAKK</sequence>
<evidence type="ECO:0000313" key="9">
    <source>
        <dbReference type="Proteomes" id="UP000078348"/>
    </source>
</evidence>
<dbReference type="InterPro" id="IPR001854">
    <property type="entry name" value="Ribosomal_uL29"/>
</dbReference>
<dbReference type="PROSITE" id="PS00579">
    <property type="entry name" value="RIBOSOMAL_L29"/>
    <property type="match status" value="1"/>
</dbReference>
<dbReference type="InterPro" id="IPR018254">
    <property type="entry name" value="Ribosomal_uL29_CS"/>
</dbReference>
<dbReference type="GO" id="GO:0006412">
    <property type="term" value="P:translation"/>
    <property type="evidence" value="ECO:0007669"/>
    <property type="project" value="InterPro"/>
</dbReference>
<dbReference type="STRING" id="478820.A0A196S7H2"/>
<dbReference type="SUPFAM" id="SSF46946">
    <property type="entry name" value="S13-like H2TH domain"/>
    <property type="match status" value="1"/>
</dbReference>
<dbReference type="Gene3D" id="6.10.250.3450">
    <property type="match status" value="1"/>
</dbReference>
<keyword evidence="9" id="KW-1185">Reference proteome</keyword>
<dbReference type="HAMAP" id="MF_01315">
    <property type="entry name" value="Ribosomal_uS13"/>
    <property type="match status" value="1"/>
</dbReference>
<evidence type="ECO:0000256" key="6">
    <source>
        <dbReference type="ARBA" id="ARBA00023274"/>
    </source>
</evidence>
<proteinExistence type="inferred from homology"/>
<dbReference type="NCBIfam" id="TIGR00012">
    <property type="entry name" value="L29"/>
    <property type="match status" value="1"/>
</dbReference>
<dbReference type="PANTHER" id="PTHR10871:SF3">
    <property type="entry name" value="SMALL RIBOSOMAL SUBUNIT PROTEIN US13"/>
    <property type="match status" value="1"/>
</dbReference>
<comment type="caution">
    <text evidence="8">The sequence shown here is derived from an EMBL/GenBank/DDBJ whole genome shotgun (WGS) entry which is preliminary data.</text>
</comment>
<comment type="similarity">
    <text evidence="3">Belongs to the universal ribosomal protein uL29 family.</text>
</comment>
<dbReference type="PROSITE" id="PS00646">
    <property type="entry name" value="RIBOSOMAL_S13_1"/>
    <property type="match status" value="1"/>
</dbReference>
<gene>
    <name evidence="8" type="ORF">AV274_6385</name>
</gene>
<dbReference type="InterPro" id="IPR018269">
    <property type="entry name" value="Ribosomal_uS13_CS"/>
</dbReference>
<dbReference type="PROSITE" id="PS50159">
    <property type="entry name" value="RIBOSOMAL_S13_2"/>
    <property type="match status" value="1"/>
</dbReference>
<dbReference type="InterPro" id="IPR036049">
    <property type="entry name" value="Ribosomal_uL29_sf"/>
</dbReference>
<dbReference type="GO" id="GO:0003723">
    <property type="term" value="F:RNA binding"/>
    <property type="evidence" value="ECO:0007669"/>
    <property type="project" value="InterPro"/>
</dbReference>
<organism evidence="8 9">
    <name type="scientific">Blastocystis sp. subtype 1 (strain ATCC 50177 / NandII)</name>
    <dbReference type="NCBI Taxonomy" id="478820"/>
    <lineage>
        <taxon>Eukaryota</taxon>
        <taxon>Sar</taxon>
        <taxon>Stramenopiles</taxon>
        <taxon>Bigyra</taxon>
        <taxon>Opalozoa</taxon>
        <taxon>Opalinata</taxon>
        <taxon>Blastocystidae</taxon>
        <taxon>Blastocystis</taxon>
    </lineage>
</organism>
<dbReference type="Gene3D" id="4.10.910.10">
    <property type="entry name" value="30s ribosomal protein s13, domain 2"/>
    <property type="match status" value="1"/>
</dbReference>
<dbReference type="GO" id="GO:0015935">
    <property type="term" value="C:small ribosomal subunit"/>
    <property type="evidence" value="ECO:0007669"/>
    <property type="project" value="TreeGrafter"/>
</dbReference>
<keyword evidence="5 8" id="KW-0689">Ribosomal protein</keyword>
<dbReference type="InterPro" id="IPR027437">
    <property type="entry name" value="Rbsml_uS13_C"/>
</dbReference>
<dbReference type="SUPFAM" id="SSF46561">
    <property type="entry name" value="Ribosomal protein L29 (L29p)"/>
    <property type="match status" value="1"/>
</dbReference>
<feature type="coiled-coil region" evidence="7">
    <location>
        <begin position="7"/>
        <end position="34"/>
    </location>
</feature>
<dbReference type="CDD" id="cd00427">
    <property type="entry name" value="Ribosomal_L29_HIP"/>
    <property type="match status" value="1"/>
</dbReference>
<dbReference type="AlphaFoldDB" id="A0A196S7H2"/>
<dbReference type="Pfam" id="PF00831">
    <property type="entry name" value="Ribosomal_L29"/>
    <property type="match status" value="1"/>
</dbReference>
<dbReference type="NCBIfam" id="NF003140">
    <property type="entry name" value="PRK04053.1"/>
    <property type="match status" value="1"/>
</dbReference>
<protein>
    <submittedName>
        <fullName evidence="8">40S ribosomal protein S18</fullName>
    </submittedName>
</protein>
<name>A0A196S7H2_BLAHN</name>
<dbReference type="GO" id="GO:0005829">
    <property type="term" value="C:cytosol"/>
    <property type="evidence" value="ECO:0007669"/>
    <property type="project" value="TreeGrafter"/>
</dbReference>
<evidence type="ECO:0000256" key="2">
    <source>
        <dbReference type="ARBA" id="ARBA00008080"/>
    </source>
</evidence>
<dbReference type="InterPro" id="IPR010979">
    <property type="entry name" value="Ribosomal_uS13-like_H2TH"/>
</dbReference>
<keyword evidence="4" id="KW-0963">Cytoplasm</keyword>
<reference evidence="8 9" key="1">
    <citation type="submission" date="2016-05" db="EMBL/GenBank/DDBJ databases">
        <title>Nuclear genome of Blastocystis sp. subtype 1 NandII.</title>
        <authorList>
            <person name="Gentekaki E."/>
            <person name="Curtis B."/>
            <person name="Stairs C."/>
            <person name="Eme L."/>
            <person name="Herman E."/>
            <person name="Klimes V."/>
            <person name="Arias M.C."/>
            <person name="Elias M."/>
            <person name="Hilliou F."/>
            <person name="Klute M."/>
            <person name="Malik S.-B."/>
            <person name="Pightling A."/>
            <person name="Rachubinski R."/>
            <person name="Salas D."/>
            <person name="Schlacht A."/>
            <person name="Suga H."/>
            <person name="Archibald J."/>
            <person name="Ball S.G."/>
            <person name="Clark G."/>
            <person name="Dacks J."/>
            <person name="Van Der Giezen M."/>
            <person name="Tsaousis A."/>
            <person name="Roger A."/>
        </authorList>
    </citation>
    <scope>NUCLEOTIDE SEQUENCE [LARGE SCALE GENOMIC DNA]</scope>
    <source>
        <strain evidence="9">ATCC 50177 / NandII</strain>
    </source>
</reference>
<dbReference type="GO" id="GO:0003735">
    <property type="term" value="F:structural constituent of ribosome"/>
    <property type="evidence" value="ECO:0007669"/>
    <property type="project" value="InterPro"/>
</dbReference>
<dbReference type="Pfam" id="PF00416">
    <property type="entry name" value="Ribosomal_S13"/>
    <property type="match status" value="1"/>
</dbReference>
<dbReference type="Gene3D" id="1.10.287.310">
    <property type="match status" value="1"/>
</dbReference>
<dbReference type="HAMAP" id="MF_00374">
    <property type="entry name" value="Ribosomal_uL29"/>
    <property type="match status" value="1"/>
</dbReference>
<keyword evidence="6" id="KW-0687">Ribonucleoprotein</keyword>
<dbReference type="EMBL" id="LXWW01000573">
    <property type="protein sequence ID" value="OAO11934.1"/>
    <property type="molecule type" value="Genomic_DNA"/>
</dbReference>
<evidence type="ECO:0000256" key="1">
    <source>
        <dbReference type="ARBA" id="ARBA00004496"/>
    </source>
</evidence>
<dbReference type="FunFam" id="4.10.910.10:FF:000002">
    <property type="entry name" value="40S ribosomal protein S18"/>
    <property type="match status" value="1"/>
</dbReference>
<comment type="subcellular location">
    <subcellularLocation>
        <location evidence="1">Cytoplasm</location>
    </subcellularLocation>
</comment>
<dbReference type="PANTHER" id="PTHR10871">
    <property type="entry name" value="30S RIBOSOMAL PROTEIN S13/40S RIBOSOMAL PROTEIN S18"/>
    <property type="match status" value="1"/>
</dbReference>
<dbReference type="FunFam" id="6.10.250.3450:FF:000001">
    <property type="entry name" value="60S ribosomal protein L35"/>
    <property type="match status" value="1"/>
</dbReference>
<evidence type="ECO:0000256" key="7">
    <source>
        <dbReference type="SAM" id="Coils"/>
    </source>
</evidence>
<dbReference type="FunFam" id="1.10.8.50:FF:000002">
    <property type="entry name" value="40S ribosomal protein S18"/>
    <property type="match status" value="1"/>
</dbReference>
<keyword evidence="7" id="KW-0175">Coiled coil</keyword>
<dbReference type="FunFam" id="1.10.287.310:FF:000002">
    <property type="entry name" value="60S ribosomal protein L35"/>
    <property type="match status" value="1"/>
</dbReference>
<evidence type="ECO:0000313" key="8">
    <source>
        <dbReference type="EMBL" id="OAO11934.1"/>
    </source>
</evidence>
<evidence type="ECO:0000256" key="4">
    <source>
        <dbReference type="ARBA" id="ARBA00022490"/>
    </source>
</evidence>
<evidence type="ECO:0000256" key="3">
    <source>
        <dbReference type="ARBA" id="ARBA00009254"/>
    </source>
</evidence>
<dbReference type="InterPro" id="IPR001892">
    <property type="entry name" value="Ribosomal_uS13"/>
</dbReference>